<sequence length="117" mass="13216">MYELLVFESNSLYHSKTSESEYNALSMFVELCREFISPEYVAESETCFDSSSLHMSYADCSGGDKPMLVLLIGTITDEMRSKAQETLKKMYIRICEDCNAAEIPLNRSVCAECAGYM</sequence>
<dbReference type="AlphaFoldDB" id="A0A6C0K6K2"/>
<protein>
    <submittedName>
        <fullName evidence="1">Uncharacterized protein</fullName>
    </submittedName>
</protein>
<proteinExistence type="predicted"/>
<reference evidence="1" key="1">
    <citation type="journal article" date="2020" name="Nature">
        <title>Giant virus diversity and host interactions through global metagenomics.</title>
        <authorList>
            <person name="Schulz F."/>
            <person name="Roux S."/>
            <person name="Paez-Espino D."/>
            <person name="Jungbluth S."/>
            <person name="Walsh D.A."/>
            <person name="Denef V.J."/>
            <person name="McMahon K.D."/>
            <person name="Konstantinidis K.T."/>
            <person name="Eloe-Fadrosh E.A."/>
            <person name="Kyrpides N.C."/>
            <person name="Woyke T."/>
        </authorList>
    </citation>
    <scope>NUCLEOTIDE SEQUENCE</scope>
    <source>
        <strain evidence="1">GVMAG-S-1101176-114</strain>
    </source>
</reference>
<organism evidence="1">
    <name type="scientific">viral metagenome</name>
    <dbReference type="NCBI Taxonomy" id="1070528"/>
    <lineage>
        <taxon>unclassified sequences</taxon>
        <taxon>metagenomes</taxon>
        <taxon>organismal metagenomes</taxon>
    </lineage>
</organism>
<dbReference type="EMBL" id="MN740813">
    <property type="protein sequence ID" value="QHU13063.1"/>
    <property type="molecule type" value="Genomic_DNA"/>
</dbReference>
<accession>A0A6C0K6K2</accession>
<evidence type="ECO:0000313" key="1">
    <source>
        <dbReference type="EMBL" id="QHU13063.1"/>
    </source>
</evidence>
<name>A0A6C0K6K2_9ZZZZ</name>